<proteinExistence type="predicted"/>
<name>A0A8J3VMB0_9ACTN</name>
<organism evidence="1 2">
    <name type="scientific">Rhizocola hellebori</name>
    <dbReference type="NCBI Taxonomy" id="1392758"/>
    <lineage>
        <taxon>Bacteria</taxon>
        <taxon>Bacillati</taxon>
        <taxon>Actinomycetota</taxon>
        <taxon>Actinomycetes</taxon>
        <taxon>Micromonosporales</taxon>
        <taxon>Micromonosporaceae</taxon>
        <taxon>Rhizocola</taxon>
    </lineage>
</organism>
<sequence length="83" mass="9213">MSTLEMPERPHIDNFRRQARTLQRAVRAGDPEAIARVSLQGGAVPDDASSFQLSAAQSIVAREYGFASWPHLTRYLDSRAEQG</sequence>
<evidence type="ECO:0000313" key="2">
    <source>
        <dbReference type="Proteomes" id="UP000612899"/>
    </source>
</evidence>
<comment type="caution">
    <text evidence="1">The sequence shown here is derived from an EMBL/GenBank/DDBJ whole genome shotgun (WGS) entry which is preliminary data.</text>
</comment>
<accession>A0A8J3VMB0</accession>
<protein>
    <submittedName>
        <fullName evidence="1">Uncharacterized protein</fullName>
    </submittedName>
</protein>
<reference evidence="1" key="1">
    <citation type="submission" date="2021-01" db="EMBL/GenBank/DDBJ databases">
        <title>Whole genome shotgun sequence of Rhizocola hellebori NBRC 109834.</title>
        <authorList>
            <person name="Komaki H."/>
            <person name="Tamura T."/>
        </authorList>
    </citation>
    <scope>NUCLEOTIDE SEQUENCE</scope>
    <source>
        <strain evidence="1">NBRC 109834</strain>
    </source>
</reference>
<dbReference type="Proteomes" id="UP000612899">
    <property type="component" value="Unassembled WGS sequence"/>
</dbReference>
<gene>
    <name evidence="1" type="ORF">Rhe02_98520</name>
</gene>
<dbReference type="RefSeq" id="WP_203915507.1">
    <property type="nucleotide sequence ID" value="NZ_BONY01000169.1"/>
</dbReference>
<keyword evidence="2" id="KW-1185">Reference proteome</keyword>
<evidence type="ECO:0000313" key="1">
    <source>
        <dbReference type="EMBL" id="GIH11785.1"/>
    </source>
</evidence>
<dbReference type="EMBL" id="BONY01000169">
    <property type="protein sequence ID" value="GIH11785.1"/>
    <property type="molecule type" value="Genomic_DNA"/>
</dbReference>
<dbReference type="AlphaFoldDB" id="A0A8J3VMB0"/>